<evidence type="ECO:0000313" key="2">
    <source>
        <dbReference type="Proteomes" id="UP000001340"/>
    </source>
</evidence>
<dbReference type="RefSeq" id="WP_002122788.1">
    <property type="nucleotide sequence ID" value="NZ_AHNR02000014.1"/>
</dbReference>
<name>A0A0E2D8Q0_LEPIR</name>
<protein>
    <submittedName>
        <fullName evidence="1">Uncharacterized protein</fullName>
    </submittedName>
</protein>
<accession>A0A0E2D8Q0</accession>
<dbReference type="Proteomes" id="UP000001340">
    <property type="component" value="Unassembled WGS sequence"/>
</dbReference>
<proteinExistence type="predicted"/>
<dbReference type="EMBL" id="AHNR02000014">
    <property type="protein sequence ID" value="EKR56477.1"/>
    <property type="molecule type" value="Genomic_DNA"/>
</dbReference>
<gene>
    <name evidence="1" type="ORF">LEP1GSC105_4246</name>
</gene>
<dbReference type="AlphaFoldDB" id="A0A0E2D8Q0"/>
<reference evidence="1 2" key="1">
    <citation type="submission" date="2012-10" db="EMBL/GenBank/DDBJ databases">
        <authorList>
            <person name="Harkins D.M."/>
            <person name="Durkin A.S."/>
            <person name="Brinkac L.M."/>
            <person name="Haft D.H."/>
            <person name="Selengut J.D."/>
            <person name="Sanka R."/>
            <person name="DePew J."/>
            <person name="Purushe J."/>
            <person name="Chanthongthip A."/>
            <person name="Lattana O."/>
            <person name="Phetsouvanh R."/>
            <person name="Newton P.N."/>
            <person name="Vinetz J.M."/>
            <person name="Sutton G.G."/>
            <person name="Nierman W.C."/>
            <person name="Fouts D.E."/>
        </authorList>
    </citation>
    <scope>NUCLEOTIDE SEQUENCE [LARGE SCALE GENOMIC DNA]</scope>
    <source>
        <strain evidence="1 2">UI 12758</strain>
    </source>
</reference>
<sequence length="186" mass="22102">MNEENHKPLTCERCKEFALQIARVFPSEEHLHNKKYMQSLGLSFLEGDRFEGDPVTNIAVWPGKNNANRKFSEYWFCCPAHPNCGHEYEEYEHEIENEEEDEISEIFREGRIRDAKQRLITDERYRQNEEANEERITLERKYGPITKADVFLNGVWEEPTCSSNSESSEEWLANYISWKNKTLKIF</sequence>
<evidence type="ECO:0000313" key="1">
    <source>
        <dbReference type="EMBL" id="EKR56477.1"/>
    </source>
</evidence>
<comment type="caution">
    <text evidence="1">The sequence shown here is derived from an EMBL/GenBank/DDBJ whole genome shotgun (WGS) entry which is preliminary data.</text>
</comment>
<organism evidence="1 2">
    <name type="scientific">Leptospira interrogans str. UI 12758</name>
    <dbReference type="NCBI Taxonomy" id="1049938"/>
    <lineage>
        <taxon>Bacteria</taxon>
        <taxon>Pseudomonadati</taxon>
        <taxon>Spirochaetota</taxon>
        <taxon>Spirochaetia</taxon>
        <taxon>Leptospirales</taxon>
        <taxon>Leptospiraceae</taxon>
        <taxon>Leptospira</taxon>
    </lineage>
</organism>